<accession>A0ABR3G8Y1</accession>
<dbReference type="Gene3D" id="3.30.200.40">
    <property type="entry name" value="Scavenger mRNA decapping enzyme, N-terminal domain"/>
    <property type="match status" value="1"/>
</dbReference>
<evidence type="ECO:0000313" key="3">
    <source>
        <dbReference type="Proteomes" id="UP001447188"/>
    </source>
</evidence>
<evidence type="ECO:0000313" key="2">
    <source>
        <dbReference type="EMBL" id="KAL0632392.1"/>
    </source>
</evidence>
<sequence length="325" mass="37135">MTRPEEETLRRFQFQSLLNQDTGRKSVSLVGSIDSQLAILIAEKTAFNVADFNLAKFPHTSKLPALSLMERNDIYHWFLASQSSPTTPDELAQGGADVKITLIYPATETHVRKYSQQNMRMVTETPEIYRESVMPYVQGKRIGGRLNWVYNILEHKAESERIIVEDTDEKSGFILLPDLKWDRKTMASMYTMALVQRRDITSLRDLKKKDVPWLKTLQKSIVEGICHTYPEIEEDQIKLYIHYQPSYYHFHIHAVSIAHDGGSGQASGKALLLGNVISQLESMSGDGDAGFADIELTYFLGEESELWQGVFEKLRLQRKKNESSK</sequence>
<protein>
    <recommendedName>
        <fullName evidence="4">M7GpppX diphosphatase</fullName>
    </recommendedName>
</protein>
<evidence type="ECO:0000256" key="1">
    <source>
        <dbReference type="ARBA" id="ARBA00010208"/>
    </source>
</evidence>
<dbReference type="Gene3D" id="3.30.428.10">
    <property type="entry name" value="HIT-like"/>
    <property type="match status" value="1"/>
</dbReference>
<dbReference type="Proteomes" id="UP001447188">
    <property type="component" value="Unassembled WGS sequence"/>
</dbReference>
<dbReference type="PANTHER" id="PTHR12978:SF0">
    <property type="entry name" value="M7GPPPX DIPHOSPHATASE"/>
    <property type="match status" value="1"/>
</dbReference>
<dbReference type="InterPro" id="IPR011145">
    <property type="entry name" value="Scavenger_mRNA_decap_enz_N"/>
</dbReference>
<reference evidence="2 3" key="1">
    <citation type="submission" date="2024-02" db="EMBL/GenBank/DDBJ databases">
        <title>Discinaceae phylogenomics.</title>
        <authorList>
            <person name="Dirks A.C."/>
            <person name="James T.Y."/>
        </authorList>
    </citation>
    <scope>NUCLEOTIDE SEQUENCE [LARGE SCALE GENOMIC DNA]</scope>
    <source>
        <strain evidence="2 3">ACD0624</strain>
    </source>
</reference>
<dbReference type="Pfam" id="PF05652">
    <property type="entry name" value="DcpS"/>
    <property type="match status" value="1"/>
</dbReference>
<name>A0ABR3G8Y1_9PEZI</name>
<keyword evidence="3" id="KW-1185">Reference proteome</keyword>
<dbReference type="EMBL" id="JBBBZM010000171">
    <property type="protein sequence ID" value="KAL0632392.1"/>
    <property type="molecule type" value="Genomic_DNA"/>
</dbReference>
<dbReference type="InterPro" id="IPR036265">
    <property type="entry name" value="HIT-like_sf"/>
</dbReference>
<dbReference type="SUPFAM" id="SSF54197">
    <property type="entry name" value="HIT-like"/>
    <property type="match status" value="1"/>
</dbReference>
<organism evidence="2 3">
    <name type="scientific">Discina gigas</name>
    <dbReference type="NCBI Taxonomy" id="1032678"/>
    <lineage>
        <taxon>Eukaryota</taxon>
        <taxon>Fungi</taxon>
        <taxon>Dikarya</taxon>
        <taxon>Ascomycota</taxon>
        <taxon>Pezizomycotina</taxon>
        <taxon>Pezizomycetes</taxon>
        <taxon>Pezizales</taxon>
        <taxon>Discinaceae</taxon>
        <taxon>Discina</taxon>
    </lineage>
</organism>
<comment type="similarity">
    <text evidence="1">Belongs to the HIT family.</text>
</comment>
<evidence type="ECO:0008006" key="4">
    <source>
        <dbReference type="Google" id="ProtNLM"/>
    </source>
</evidence>
<gene>
    <name evidence="2" type="ORF">Q9L58_008715</name>
</gene>
<dbReference type="Pfam" id="PF11969">
    <property type="entry name" value="DcpS_C"/>
    <property type="match status" value="1"/>
</dbReference>
<dbReference type="SUPFAM" id="SSF102860">
    <property type="entry name" value="mRNA decapping enzyme DcpS N-terminal domain"/>
    <property type="match status" value="1"/>
</dbReference>
<dbReference type="PIRSF" id="PIRSF028973">
    <property type="entry name" value="Scavenger_mRNA_decap_enz"/>
    <property type="match status" value="1"/>
</dbReference>
<dbReference type="InterPro" id="IPR008594">
    <property type="entry name" value="DcpS/DCS2"/>
</dbReference>
<comment type="caution">
    <text evidence="2">The sequence shown here is derived from an EMBL/GenBank/DDBJ whole genome shotgun (WGS) entry which is preliminary data.</text>
</comment>
<proteinExistence type="inferred from homology"/>
<dbReference type="PANTHER" id="PTHR12978">
    <property type="entry name" value="HISTIDINE TRIAD HIT PROTEIN MEMBER"/>
    <property type="match status" value="1"/>
</dbReference>